<dbReference type="Gene3D" id="1.10.10.10">
    <property type="entry name" value="Winged helix-like DNA-binding domain superfamily/Winged helix DNA-binding domain"/>
    <property type="match status" value="1"/>
</dbReference>
<protein>
    <recommendedName>
        <fullName evidence="6">HTH-type transcriptional regulator TtuA</fullName>
    </recommendedName>
    <alternativeName>
        <fullName evidence="7">Tartrate utilization transcriptional regulator</fullName>
    </alternativeName>
</protein>
<evidence type="ECO:0000313" key="9">
    <source>
        <dbReference type="EMBL" id="SCB36810.1"/>
    </source>
</evidence>
<dbReference type="Pfam" id="PF03466">
    <property type="entry name" value="LysR_substrate"/>
    <property type="match status" value="1"/>
</dbReference>
<dbReference type="Gene3D" id="3.40.190.290">
    <property type="match status" value="1"/>
</dbReference>
<dbReference type="GO" id="GO:0003700">
    <property type="term" value="F:DNA-binding transcription factor activity"/>
    <property type="evidence" value="ECO:0007669"/>
    <property type="project" value="InterPro"/>
</dbReference>
<evidence type="ECO:0000256" key="6">
    <source>
        <dbReference type="ARBA" id="ARBA00067332"/>
    </source>
</evidence>
<keyword evidence="4" id="KW-0804">Transcription</keyword>
<evidence type="ECO:0000313" key="10">
    <source>
        <dbReference type="Proteomes" id="UP000186228"/>
    </source>
</evidence>
<evidence type="ECO:0000256" key="1">
    <source>
        <dbReference type="ARBA" id="ARBA00009437"/>
    </source>
</evidence>
<keyword evidence="10" id="KW-1185">Reference proteome</keyword>
<proteinExistence type="inferred from homology"/>
<evidence type="ECO:0000256" key="3">
    <source>
        <dbReference type="ARBA" id="ARBA00023125"/>
    </source>
</evidence>
<reference evidence="10" key="1">
    <citation type="submission" date="2016-08" db="EMBL/GenBank/DDBJ databases">
        <authorList>
            <person name="Varghese N."/>
            <person name="Submissions Spin"/>
        </authorList>
    </citation>
    <scope>NUCLEOTIDE SEQUENCE [LARGE SCALE GENOMIC DNA]</scope>
    <source>
        <strain evidence="10">CCBAU 57015</strain>
    </source>
</reference>
<dbReference type="InterPro" id="IPR005119">
    <property type="entry name" value="LysR_subst-bd"/>
</dbReference>
<comment type="function">
    <text evidence="5">Transcriptional regulator of the ttuABCDE tartrate utilization operon.</text>
</comment>
<comment type="similarity">
    <text evidence="1">Belongs to the LysR transcriptional regulatory family.</text>
</comment>
<dbReference type="SUPFAM" id="SSF46785">
    <property type="entry name" value="Winged helix' DNA-binding domain"/>
    <property type="match status" value="1"/>
</dbReference>
<keyword evidence="2" id="KW-0805">Transcription regulation</keyword>
<evidence type="ECO:0000259" key="8">
    <source>
        <dbReference type="PROSITE" id="PS50931"/>
    </source>
</evidence>
<dbReference type="SUPFAM" id="SSF53850">
    <property type="entry name" value="Periplasmic binding protein-like II"/>
    <property type="match status" value="1"/>
</dbReference>
<dbReference type="FunFam" id="1.10.10.10:FF:000001">
    <property type="entry name" value="LysR family transcriptional regulator"/>
    <property type="match status" value="1"/>
</dbReference>
<name>A0A1C3W9V8_9HYPH</name>
<dbReference type="GO" id="GO:0005829">
    <property type="term" value="C:cytosol"/>
    <property type="evidence" value="ECO:0007669"/>
    <property type="project" value="TreeGrafter"/>
</dbReference>
<keyword evidence="3 9" id="KW-0238">DNA-binding</keyword>
<sequence>MQIRALIYFNELVRTNSMRQAAENLNVAPTAISRQIENLEYHFGTQLVERSARGVKLTAAGELLAARAGRTLRELDHIHQLIEDLKGLQRGTVSIYANGASVANILAPALAEFSLRYPGLRFEVTITSARGAIEAVNNAEADIAVTLFAPPLSGTKVRLRSELIYDVIAASSHPLAANGEITLAALAEHALAVPDRSFGARQAFDLLFEREGLRLDPVFETGSLEMLKELVLRGAAITMLPALTVQREIDAGQLVARPIAGSKGVRTPIDLCVAPDRQLSFAAGKLLDFIERFMRQQLGAKGRQD</sequence>
<dbReference type="GO" id="GO:0003677">
    <property type="term" value="F:DNA binding"/>
    <property type="evidence" value="ECO:0007669"/>
    <property type="project" value="UniProtKB-KW"/>
</dbReference>
<dbReference type="PANTHER" id="PTHR30419">
    <property type="entry name" value="HTH-TYPE TRANSCRIPTIONAL REGULATOR YBHD"/>
    <property type="match status" value="1"/>
</dbReference>
<dbReference type="EMBL" id="FMAC01000014">
    <property type="protein sequence ID" value="SCB36810.1"/>
    <property type="molecule type" value="Genomic_DNA"/>
</dbReference>
<dbReference type="InterPro" id="IPR050950">
    <property type="entry name" value="HTH-type_LysR_regulators"/>
</dbReference>
<dbReference type="InterPro" id="IPR000847">
    <property type="entry name" value="LysR_HTH_N"/>
</dbReference>
<dbReference type="Proteomes" id="UP000186228">
    <property type="component" value="Unassembled WGS sequence"/>
</dbReference>
<dbReference type="PANTHER" id="PTHR30419:SF8">
    <property type="entry name" value="NITROGEN ASSIMILATION TRANSCRIPTIONAL ACTIVATOR-RELATED"/>
    <property type="match status" value="1"/>
</dbReference>
<evidence type="ECO:0000256" key="7">
    <source>
        <dbReference type="ARBA" id="ARBA00083243"/>
    </source>
</evidence>
<organism evidence="9 10">
    <name type="scientific">Rhizobium hainanense</name>
    <dbReference type="NCBI Taxonomy" id="52131"/>
    <lineage>
        <taxon>Bacteria</taxon>
        <taxon>Pseudomonadati</taxon>
        <taxon>Pseudomonadota</taxon>
        <taxon>Alphaproteobacteria</taxon>
        <taxon>Hyphomicrobiales</taxon>
        <taxon>Rhizobiaceae</taxon>
        <taxon>Rhizobium/Agrobacterium group</taxon>
        <taxon>Rhizobium</taxon>
    </lineage>
</organism>
<dbReference type="InterPro" id="IPR036390">
    <property type="entry name" value="WH_DNA-bd_sf"/>
</dbReference>
<dbReference type="Pfam" id="PF00126">
    <property type="entry name" value="HTH_1"/>
    <property type="match status" value="1"/>
</dbReference>
<dbReference type="RefSeq" id="WP_075856359.1">
    <property type="nucleotide sequence ID" value="NZ_FMAC01000014.1"/>
</dbReference>
<evidence type="ECO:0000256" key="4">
    <source>
        <dbReference type="ARBA" id="ARBA00023163"/>
    </source>
</evidence>
<dbReference type="STRING" id="52131.GA0061100_1146"/>
<dbReference type="OrthoDB" id="5297263at2"/>
<evidence type="ECO:0000256" key="5">
    <source>
        <dbReference type="ARBA" id="ARBA00054626"/>
    </source>
</evidence>
<accession>A0A1C3W9V8</accession>
<dbReference type="PROSITE" id="PS50931">
    <property type="entry name" value="HTH_LYSR"/>
    <property type="match status" value="1"/>
</dbReference>
<gene>
    <name evidence="9" type="ORF">GA0061100_1146</name>
</gene>
<feature type="domain" description="HTH lysR-type" evidence="8">
    <location>
        <begin position="1"/>
        <end position="58"/>
    </location>
</feature>
<evidence type="ECO:0000256" key="2">
    <source>
        <dbReference type="ARBA" id="ARBA00023015"/>
    </source>
</evidence>
<dbReference type="AlphaFoldDB" id="A0A1C3W9V8"/>
<dbReference type="InterPro" id="IPR036388">
    <property type="entry name" value="WH-like_DNA-bd_sf"/>
</dbReference>